<evidence type="ECO:0000313" key="2">
    <source>
        <dbReference type="EMBL" id="MDX6187140.1"/>
    </source>
</evidence>
<accession>A0AAJ2VZ40</accession>
<dbReference type="RefSeq" id="WP_229974195.1">
    <property type="nucleotide sequence ID" value="NZ_CP087133.1"/>
</dbReference>
<keyword evidence="4" id="KW-1185">Reference proteome</keyword>
<protein>
    <submittedName>
        <fullName evidence="2">Uncharacterized protein</fullName>
    </submittedName>
</protein>
<evidence type="ECO:0000313" key="4">
    <source>
        <dbReference type="Proteomes" id="UP001278738"/>
    </source>
</evidence>
<reference evidence="2 4" key="1">
    <citation type="submission" date="2023-11" db="EMBL/GenBank/DDBJ databases">
        <title>Unpublished Manusciprt.</title>
        <authorList>
            <person name="Saticioglu I.B."/>
            <person name="Ay H."/>
            <person name="Ajmi N."/>
            <person name="Altun S."/>
            <person name="Duman M."/>
        </authorList>
    </citation>
    <scope>NUCLEOTIDE SEQUENCE</scope>
    <source>
        <strain evidence="1 4">Fl-33</strain>
        <strain evidence="2">Fl-77</strain>
    </source>
</reference>
<dbReference type="EMBL" id="JAWXVG010000009">
    <property type="protein sequence ID" value="MDX6183588.1"/>
    <property type="molecule type" value="Genomic_DNA"/>
</dbReference>
<proteinExistence type="predicted"/>
<dbReference type="Proteomes" id="UP001278738">
    <property type="component" value="Unassembled WGS sequence"/>
</dbReference>
<name>A0AAJ2VZ40_9FLAO</name>
<comment type="caution">
    <text evidence="2">The sequence shown here is derived from an EMBL/GenBank/DDBJ whole genome shotgun (WGS) entry which is preliminary data.</text>
</comment>
<evidence type="ECO:0000313" key="1">
    <source>
        <dbReference type="EMBL" id="MDX6183588.1"/>
    </source>
</evidence>
<dbReference type="AlphaFoldDB" id="A0AAJ2VZ40"/>
<gene>
    <name evidence="1" type="ORF">SGQ18_15600</name>
    <name evidence="2" type="ORF">SGQ44_15355</name>
</gene>
<organism evidence="2 3">
    <name type="scientific">Flavobacterium flavipigmentatum</name>
    <dbReference type="NCBI Taxonomy" id="2893884"/>
    <lineage>
        <taxon>Bacteria</taxon>
        <taxon>Pseudomonadati</taxon>
        <taxon>Bacteroidota</taxon>
        <taxon>Flavobacteriia</taxon>
        <taxon>Flavobacteriales</taxon>
        <taxon>Flavobacteriaceae</taxon>
        <taxon>Flavobacterium</taxon>
    </lineage>
</organism>
<sequence length="151" mass="17478">MINDKLDFRFLKVKNGKPFFAIVNLEVSRSDTGNKIVEEYLGEGWKSQGNLESVSMNGYEPWKKAVKNGLEFAFSKSNEKWEVKIKRLEGRIGTDTNPTIVGFATILAFCEQTNLKLDLDLKNEIENFTFKSWENKNDERIPNFINLVYDK</sequence>
<dbReference type="Proteomes" id="UP001270053">
    <property type="component" value="Unassembled WGS sequence"/>
</dbReference>
<dbReference type="EMBL" id="JAWXVH010000010">
    <property type="protein sequence ID" value="MDX6187140.1"/>
    <property type="molecule type" value="Genomic_DNA"/>
</dbReference>
<evidence type="ECO:0000313" key="3">
    <source>
        <dbReference type="Proteomes" id="UP001270053"/>
    </source>
</evidence>